<dbReference type="AlphaFoldDB" id="U2TMR1"/>
<evidence type="ECO:0008006" key="3">
    <source>
        <dbReference type="Google" id="ProtNLM"/>
    </source>
</evidence>
<dbReference type="InterPro" id="IPR016181">
    <property type="entry name" value="Acyl_CoA_acyltransferase"/>
</dbReference>
<gene>
    <name evidence="1" type="ORF">HMPREF1316_2340</name>
</gene>
<keyword evidence="2" id="KW-1185">Reference proteome</keyword>
<dbReference type="STRING" id="1125712.HMPREF1316_2340"/>
<dbReference type="Proteomes" id="UP000016638">
    <property type="component" value="Unassembled WGS sequence"/>
</dbReference>
<name>U2TMR1_9ACTN</name>
<dbReference type="SUPFAM" id="SSF55729">
    <property type="entry name" value="Acyl-CoA N-acyltransferases (Nat)"/>
    <property type="match status" value="1"/>
</dbReference>
<dbReference type="EMBL" id="AWEZ01000054">
    <property type="protein sequence ID" value="ERL07720.1"/>
    <property type="molecule type" value="Genomic_DNA"/>
</dbReference>
<organism evidence="1 2">
    <name type="scientific">Olsenella profusa F0195</name>
    <dbReference type="NCBI Taxonomy" id="1125712"/>
    <lineage>
        <taxon>Bacteria</taxon>
        <taxon>Bacillati</taxon>
        <taxon>Actinomycetota</taxon>
        <taxon>Coriobacteriia</taxon>
        <taxon>Coriobacteriales</taxon>
        <taxon>Atopobiaceae</taxon>
        <taxon>Olsenella</taxon>
    </lineage>
</organism>
<proteinExistence type="predicted"/>
<dbReference type="eggNOG" id="COG0456">
    <property type="taxonomic scope" value="Bacteria"/>
</dbReference>
<comment type="caution">
    <text evidence="1">The sequence shown here is derived from an EMBL/GenBank/DDBJ whole genome shotgun (WGS) entry which is preliminary data.</text>
</comment>
<dbReference type="RefSeq" id="WP_021726465.1">
    <property type="nucleotide sequence ID" value="NZ_AWEZ01000054.1"/>
</dbReference>
<reference evidence="1 2" key="1">
    <citation type="submission" date="2013-08" db="EMBL/GenBank/DDBJ databases">
        <authorList>
            <person name="Durkin A.S."/>
            <person name="Haft D.R."/>
            <person name="McCorrison J."/>
            <person name="Torralba M."/>
            <person name="Gillis M."/>
            <person name="Haft D.H."/>
            <person name="Methe B."/>
            <person name="Sutton G."/>
            <person name="Nelson K.E."/>
        </authorList>
    </citation>
    <scope>NUCLEOTIDE SEQUENCE [LARGE SCALE GENOMIC DNA]</scope>
    <source>
        <strain evidence="1 2">F0195</strain>
    </source>
</reference>
<evidence type="ECO:0000313" key="1">
    <source>
        <dbReference type="EMBL" id="ERL07720.1"/>
    </source>
</evidence>
<dbReference type="PATRIC" id="fig|1125712.3.peg.1576"/>
<accession>U2TMR1</accession>
<protein>
    <recommendedName>
        <fullName evidence="3">GNAT family N-acetyltransferase</fullName>
    </recommendedName>
</protein>
<sequence>MASTEYAIRHIEQDEWPLLEDFLHEAVFVPEGLVEGVPRSTMRADPKCRTAYEGFGTLPDDRALVVEAGGRIVGACWVRTTDV</sequence>
<evidence type="ECO:0000313" key="2">
    <source>
        <dbReference type="Proteomes" id="UP000016638"/>
    </source>
</evidence>